<evidence type="ECO:0000313" key="2">
    <source>
        <dbReference type="Proteomes" id="UP001205105"/>
    </source>
</evidence>
<gene>
    <name evidence="1" type="ORF">COHA_008272</name>
</gene>
<keyword evidence="2" id="KW-1185">Reference proteome</keyword>
<dbReference type="AlphaFoldDB" id="A0AAD5DKD0"/>
<organism evidence="1 2">
    <name type="scientific">Chlorella ohadii</name>
    <dbReference type="NCBI Taxonomy" id="2649997"/>
    <lineage>
        <taxon>Eukaryota</taxon>
        <taxon>Viridiplantae</taxon>
        <taxon>Chlorophyta</taxon>
        <taxon>core chlorophytes</taxon>
        <taxon>Trebouxiophyceae</taxon>
        <taxon>Chlorellales</taxon>
        <taxon>Chlorellaceae</taxon>
        <taxon>Chlorella clade</taxon>
        <taxon>Chlorella</taxon>
    </lineage>
</organism>
<sequence>MVWLEDPLTGDMPHRGIVEEEDEEQAMELAPQYAVAPVVQGAAKDATVVFLAGQAACLLTGAVLRQAQAVGSISVPELVRVRSPLEEEFGTGQQPVHTCTLHTLGGGLLLVLSPRELPAEQAPLWARTVLAELQPRALVVAATLPAMSYRGPGDPADEDLVFSLQTEAATAAAAAGGSGAVSTAPTAAGLPPPLPEGTMLGGLPAALLARAELLQLPATLIAGVQVQQVPDAQFLLALGQGLAAALRSTATGLGGSAAEAAEAALVQQPRGAALAALGAAADAVYRSSASSSIFS</sequence>
<evidence type="ECO:0000313" key="1">
    <source>
        <dbReference type="EMBL" id="KAI7837969.1"/>
    </source>
</evidence>
<reference evidence="1" key="1">
    <citation type="submission" date="2020-11" db="EMBL/GenBank/DDBJ databases">
        <title>Chlorella ohadii genome sequencing and assembly.</title>
        <authorList>
            <person name="Murik O."/>
            <person name="Treves H."/>
            <person name="Kedem I."/>
            <person name="Shotland Y."/>
            <person name="Kaplan A."/>
        </authorList>
    </citation>
    <scope>NUCLEOTIDE SEQUENCE</scope>
    <source>
        <strain evidence="1">1</strain>
    </source>
</reference>
<dbReference type="PANTHER" id="PTHR37227:SF2">
    <property type="entry name" value="OS01G0219000 PROTEIN"/>
    <property type="match status" value="1"/>
</dbReference>
<dbReference type="PANTHER" id="PTHR37227">
    <property type="entry name" value="OS01G0219000 PROTEIN"/>
    <property type="match status" value="1"/>
</dbReference>
<protein>
    <recommendedName>
        <fullName evidence="3">Proteasome assembly chaperone 1</fullName>
    </recommendedName>
</protein>
<dbReference type="EMBL" id="JADXDR010000139">
    <property type="protein sequence ID" value="KAI7837969.1"/>
    <property type="molecule type" value="Genomic_DNA"/>
</dbReference>
<evidence type="ECO:0008006" key="3">
    <source>
        <dbReference type="Google" id="ProtNLM"/>
    </source>
</evidence>
<dbReference type="Proteomes" id="UP001205105">
    <property type="component" value="Unassembled WGS sequence"/>
</dbReference>
<comment type="caution">
    <text evidence="1">The sequence shown here is derived from an EMBL/GenBank/DDBJ whole genome shotgun (WGS) entry which is preliminary data.</text>
</comment>
<proteinExistence type="predicted"/>
<accession>A0AAD5DKD0</accession>
<name>A0AAD5DKD0_9CHLO</name>